<comment type="similarity">
    <text evidence="1">Belongs to the protein-tyrosine phosphatase family. Non-receptor class subfamily.</text>
</comment>
<keyword evidence="4" id="KW-1185">Reference proteome</keyword>
<dbReference type="Proteomes" id="UP000054321">
    <property type="component" value="Unassembled WGS sequence"/>
</dbReference>
<dbReference type="Gene3D" id="3.90.190.10">
    <property type="entry name" value="Protein tyrosine phosphatase superfamily"/>
    <property type="match status" value="1"/>
</dbReference>
<dbReference type="PANTHER" id="PTHR46588">
    <property type="entry name" value="SERINE/THREONINE/TYROSINE-INTERACTING PROTEIN"/>
    <property type="match status" value="1"/>
</dbReference>
<name>A0A0C3I057_OIDMZ</name>
<evidence type="ECO:0000313" key="4">
    <source>
        <dbReference type="Proteomes" id="UP000054321"/>
    </source>
</evidence>
<evidence type="ECO:0000259" key="2">
    <source>
        <dbReference type="PROSITE" id="PS50056"/>
    </source>
</evidence>
<dbReference type="GO" id="GO:0070372">
    <property type="term" value="P:regulation of ERK1 and ERK2 cascade"/>
    <property type="evidence" value="ECO:0007669"/>
    <property type="project" value="TreeGrafter"/>
</dbReference>
<organism evidence="3 4">
    <name type="scientific">Oidiodendron maius (strain Zn)</name>
    <dbReference type="NCBI Taxonomy" id="913774"/>
    <lineage>
        <taxon>Eukaryota</taxon>
        <taxon>Fungi</taxon>
        <taxon>Dikarya</taxon>
        <taxon>Ascomycota</taxon>
        <taxon>Pezizomycotina</taxon>
        <taxon>Leotiomycetes</taxon>
        <taxon>Leotiomycetes incertae sedis</taxon>
        <taxon>Myxotrichaceae</taxon>
        <taxon>Oidiodendron</taxon>
    </lineage>
</organism>
<dbReference type="SUPFAM" id="SSF52799">
    <property type="entry name" value="(Phosphotyrosine protein) phosphatases II"/>
    <property type="match status" value="1"/>
</dbReference>
<dbReference type="GO" id="GO:0062026">
    <property type="term" value="P:negative regulation of SCF-dependent proteasomal ubiquitin-dependent catabolic process"/>
    <property type="evidence" value="ECO:0007669"/>
    <property type="project" value="TreeGrafter"/>
</dbReference>
<proteinExistence type="inferred from homology"/>
<dbReference type="OrthoDB" id="10252009at2759"/>
<dbReference type="PROSITE" id="PS50056">
    <property type="entry name" value="TYR_PHOSPHATASE_2"/>
    <property type="match status" value="1"/>
</dbReference>
<dbReference type="Pfam" id="PF00782">
    <property type="entry name" value="DSPc"/>
    <property type="match status" value="1"/>
</dbReference>
<dbReference type="SMART" id="SM00195">
    <property type="entry name" value="DSPc"/>
    <property type="match status" value="1"/>
</dbReference>
<feature type="domain" description="Tyrosine specific protein phosphatases" evidence="2">
    <location>
        <begin position="178"/>
        <end position="240"/>
    </location>
</feature>
<dbReference type="HOGENOM" id="CLU_049471_0_0_1"/>
<gene>
    <name evidence="3" type="ORF">OIDMADRAFT_187922</name>
</gene>
<dbReference type="GO" id="GO:0005737">
    <property type="term" value="C:cytoplasm"/>
    <property type="evidence" value="ECO:0007669"/>
    <property type="project" value="TreeGrafter"/>
</dbReference>
<protein>
    <recommendedName>
        <fullName evidence="2">Tyrosine specific protein phosphatases domain-containing protein</fullName>
    </recommendedName>
</protein>
<reference evidence="4" key="2">
    <citation type="submission" date="2015-01" db="EMBL/GenBank/DDBJ databases">
        <title>Evolutionary Origins and Diversification of the Mycorrhizal Mutualists.</title>
        <authorList>
            <consortium name="DOE Joint Genome Institute"/>
            <consortium name="Mycorrhizal Genomics Consortium"/>
            <person name="Kohler A."/>
            <person name="Kuo A."/>
            <person name="Nagy L.G."/>
            <person name="Floudas D."/>
            <person name="Copeland A."/>
            <person name="Barry K.W."/>
            <person name="Cichocki N."/>
            <person name="Veneault-Fourrey C."/>
            <person name="LaButti K."/>
            <person name="Lindquist E.A."/>
            <person name="Lipzen A."/>
            <person name="Lundell T."/>
            <person name="Morin E."/>
            <person name="Murat C."/>
            <person name="Riley R."/>
            <person name="Ohm R."/>
            <person name="Sun H."/>
            <person name="Tunlid A."/>
            <person name="Henrissat B."/>
            <person name="Grigoriev I.V."/>
            <person name="Hibbett D.S."/>
            <person name="Martin F."/>
        </authorList>
    </citation>
    <scope>NUCLEOTIDE SEQUENCE [LARGE SCALE GENOMIC DNA]</scope>
    <source>
        <strain evidence="4">Zn</strain>
    </source>
</reference>
<dbReference type="GO" id="GO:0140096">
    <property type="term" value="F:catalytic activity, acting on a protein"/>
    <property type="evidence" value="ECO:0007669"/>
    <property type="project" value="UniProtKB-ARBA"/>
</dbReference>
<dbReference type="STRING" id="913774.A0A0C3I057"/>
<evidence type="ECO:0000256" key="1">
    <source>
        <dbReference type="ARBA" id="ARBA00009649"/>
    </source>
</evidence>
<sequence length="327" mass="36202">MSDQNEPAKGTASQVAGAVQAHEYSWRAPSPPHIHVPPVPEKTAVVLPASNPTIDEADIDDEETVKVLRHITGGKFEVHVSDWTYEYRRKFQPILPFLYLGPFTSAKDVAALTKEGITMLLVIRDTRSAMCGFLSGKKIADTLGIHHAAIDVDGNAQLISYGFPKATRIINGHLVMKYKVLPQSQAMSDEHPPIIPQTCGKVLVFCESGNERSAAVVAAYLMAMYEVNVITAIQYLQTQRFCIAFDDGLKNLLLNYQQILEARRGVLGAQRTNSQTVSQLPTVLSKAVTKRRIDDVDKEDYDMSGMDDPDDVARFENRGSFAPFHNE</sequence>
<dbReference type="InterPro" id="IPR029021">
    <property type="entry name" value="Prot-tyrosine_phosphatase-like"/>
</dbReference>
<dbReference type="InterPro" id="IPR000340">
    <property type="entry name" value="Dual-sp_phosphatase_cat-dom"/>
</dbReference>
<dbReference type="InterPro" id="IPR052449">
    <property type="entry name" value="STYX-Interacting_Phosphatase"/>
</dbReference>
<dbReference type="InParanoid" id="A0A0C3I057"/>
<dbReference type="EMBL" id="KN832870">
    <property type="protein sequence ID" value="KIN08470.1"/>
    <property type="molecule type" value="Genomic_DNA"/>
</dbReference>
<dbReference type="GO" id="GO:0005654">
    <property type="term" value="C:nucleoplasm"/>
    <property type="evidence" value="ECO:0007669"/>
    <property type="project" value="TreeGrafter"/>
</dbReference>
<accession>A0A0C3I057</accession>
<reference evidence="3 4" key="1">
    <citation type="submission" date="2014-04" db="EMBL/GenBank/DDBJ databases">
        <authorList>
            <consortium name="DOE Joint Genome Institute"/>
            <person name="Kuo A."/>
            <person name="Martino E."/>
            <person name="Perotto S."/>
            <person name="Kohler A."/>
            <person name="Nagy L.G."/>
            <person name="Floudas D."/>
            <person name="Copeland A."/>
            <person name="Barry K.W."/>
            <person name="Cichocki N."/>
            <person name="Veneault-Fourrey C."/>
            <person name="LaButti K."/>
            <person name="Lindquist E.A."/>
            <person name="Lipzen A."/>
            <person name="Lundell T."/>
            <person name="Morin E."/>
            <person name="Murat C."/>
            <person name="Sun H."/>
            <person name="Tunlid A."/>
            <person name="Henrissat B."/>
            <person name="Grigoriev I.V."/>
            <person name="Hibbett D.S."/>
            <person name="Martin F."/>
            <person name="Nordberg H.P."/>
            <person name="Cantor M.N."/>
            <person name="Hua S.X."/>
        </authorList>
    </citation>
    <scope>NUCLEOTIDE SEQUENCE [LARGE SCALE GENOMIC DNA]</scope>
    <source>
        <strain evidence="3 4">Zn</strain>
    </source>
</reference>
<evidence type="ECO:0000313" key="3">
    <source>
        <dbReference type="EMBL" id="KIN08470.1"/>
    </source>
</evidence>
<dbReference type="GO" id="GO:1990444">
    <property type="term" value="F:F-box domain binding"/>
    <property type="evidence" value="ECO:0007669"/>
    <property type="project" value="TreeGrafter"/>
</dbReference>
<dbReference type="PANTHER" id="PTHR46588:SF1">
    <property type="entry name" value="SERINE_THREONINE_TYROSINE-INTERACTING PROTEIN"/>
    <property type="match status" value="1"/>
</dbReference>
<dbReference type="CDD" id="cd14498">
    <property type="entry name" value="DSP"/>
    <property type="match status" value="1"/>
</dbReference>
<dbReference type="InterPro" id="IPR020422">
    <property type="entry name" value="TYR_PHOSPHATASE_DUAL_dom"/>
</dbReference>
<dbReference type="InterPro" id="IPR000387">
    <property type="entry name" value="Tyr_Pase_dom"/>
</dbReference>
<dbReference type="AlphaFoldDB" id="A0A0C3I057"/>